<dbReference type="Proteomes" id="UP000236291">
    <property type="component" value="Unassembled WGS sequence"/>
</dbReference>
<comment type="caution">
    <text evidence="1">The sequence shown here is derived from an EMBL/GenBank/DDBJ whole genome shotgun (WGS) entry which is preliminary data.</text>
</comment>
<reference evidence="1 2" key="1">
    <citation type="journal article" date="2014" name="Am. J. Bot.">
        <title>Genome assembly and annotation for red clover (Trifolium pratense; Fabaceae).</title>
        <authorList>
            <person name="Istvanek J."/>
            <person name="Jaros M."/>
            <person name="Krenek A."/>
            <person name="Repkova J."/>
        </authorList>
    </citation>
    <scope>NUCLEOTIDE SEQUENCE [LARGE SCALE GENOMIC DNA]</scope>
    <source>
        <strain evidence="2">cv. Tatra</strain>
        <tissue evidence="1">Young leaves</tissue>
    </source>
</reference>
<evidence type="ECO:0000313" key="1">
    <source>
        <dbReference type="EMBL" id="PNX57172.1"/>
    </source>
</evidence>
<gene>
    <name evidence="1" type="ORF">L195_g050266</name>
</gene>
<organism evidence="1 2">
    <name type="scientific">Trifolium pratense</name>
    <name type="common">Red clover</name>
    <dbReference type="NCBI Taxonomy" id="57577"/>
    <lineage>
        <taxon>Eukaryota</taxon>
        <taxon>Viridiplantae</taxon>
        <taxon>Streptophyta</taxon>
        <taxon>Embryophyta</taxon>
        <taxon>Tracheophyta</taxon>
        <taxon>Spermatophyta</taxon>
        <taxon>Magnoliopsida</taxon>
        <taxon>eudicotyledons</taxon>
        <taxon>Gunneridae</taxon>
        <taxon>Pentapetalae</taxon>
        <taxon>rosids</taxon>
        <taxon>fabids</taxon>
        <taxon>Fabales</taxon>
        <taxon>Fabaceae</taxon>
        <taxon>Papilionoideae</taxon>
        <taxon>50 kb inversion clade</taxon>
        <taxon>NPAAA clade</taxon>
        <taxon>Hologalegina</taxon>
        <taxon>IRL clade</taxon>
        <taxon>Trifolieae</taxon>
        <taxon>Trifolium</taxon>
    </lineage>
</organism>
<evidence type="ECO:0000313" key="2">
    <source>
        <dbReference type="Proteomes" id="UP000236291"/>
    </source>
</evidence>
<dbReference type="AlphaFoldDB" id="A0A2K3JSZ6"/>
<reference evidence="1 2" key="2">
    <citation type="journal article" date="2017" name="Front. Plant Sci.">
        <title>Gene Classification and Mining of Molecular Markers Useful in Red Clover (Trifolium pratense) Breeding.</title>
        <authorList>
            <person name="Istvanek J."/>
            <person name="Dluhosova J."/>
            <person name="Dluhos P."/>
            <person name="Patkova L."/>
            <person name="Nedelnik J."/>
            <person name="Repkova J."/>
        </authorList>
    </citation>
    <scope>NUCLEOTIDE SEQUENCE [LARGE SCALE GENOMIC DNA]</scope>
    <source>
        <strain evidence="2">cv. Tatra</strain>
        <tissue evidence="1">Young leaves</tissue>
    </source>
</reference>
<accession>A0A2K3JSZ6</accession>
<protein>
    <submittedName>
        <fullName evidence="1">Uncharacterized protein</fullName>
    </submittedName>
</protein>
<dbReference type="EMBL" id="ASHM01076064">
    <property type="protein sequence ID" value="PNX57172.1"/>
    <property type="molecule type" value="Genomic_DNA"/>
</dbReference>
<proteinExistence type="predicted"/>
<sequence length="70" mass="7744">MKSIPCASASKSIERSLEGVGIFTKDESDNAPIFAKASAHRPEHSFVNKEKDNNLRHHIGLRLGSSKLRK</sequence>
<name>A0A2K3JSZ6_TRIPR</name>
<feature type="non-terminal residue" evidence="1">
    <location>
        <position position="70"/>
    </location>
</feature>